<sequence length="112" mass="12679">MTASFSTKKKRINIDIIQCYAPTNDSEEEEKDDFYDRLLTIIQDRPQRNIIIVMGDFNAKIGSDNRGYEEIMGQHGLGEINDNGERFANLCATSNLVIGGSVFSHRRIHKAT</sequence>
<keyword evidence="2" id="KW-1185">Reference proteome</keyword>
<evidence type="ECO:0000313" key="2">
    <source>
        <dbReference type="Proteomes" id="UP001634394"/>
    </source>
</evidence>
<evidence type="ECO:0000313" key="1">
    <source>
        <dbReference type="EMBL" id="KAL3877277.1"/>
    </source>
</evidence>
<dbReference type="InterPro" id="IPR027124">
    <property type="entry name" value="Swc5/CFDP1/2"/>
</dbReference>
<dbReference type="InterPro" id="IPR036691">
    <property type="entry name" value="Endo/exonu/phosph_ase_sf"/>
</dbReference>
<dbReference type="EMBL" id="JBJQND010000005">
    <property type="protein sequence ID" value="KAL3877277.1"/>
    <property type="molecule type" value="Genomic_DNA"/>
</dbReference>
<protein>
    <recommendedName>
        <fullName evidence="3">Craniofacial development protein 2</fullName>
    </recommendedName>
</protein>
<dbReference type="PANTHER" id="PTHR23227:SF67">
    <property type="entry name" value="CRANIOFACIAL DEVELOPMENT PROTEIN 2-LIKE"/>
    <property type="match status" value="1"/>
</dbReference>
<dbReference type="SUPFAM" id="SSF56219">
    <property type="entry name" value="DNase I-like"/>
    <property type="match status" value="1"/>
</dbReference>
<dbReference type="Proteomes" id="UP001634394">
    <property type="component" value="Unassembled WGS sequence"/>
</dbReference>
<dbReference type="PANTHER" id="PTHR23227">
    <property type="entry name" value="BUCENTAUR RELATED"/>
    <property type="match status" value="1"/>
</dbReference>
<reference evidence="1 2" key="1">
    <citation type="submission" date="2024-11" db="EMBL/GenBank/DDBJ databases">
        <title>Chromosome-level genome assembly of the freshwater bivalve Anodonta woodiana.</title>
        <authorList>
            <person name="Chen X."/>
        </authorList>
    </citation>
    <scope>NUCLEOTIDE SEQUENCE [LARGE SCALE GENOMIC DNA]</scope>
    <source>
        <strain evidence="1">MN2024</strain>
        <tissue evidence="1">Gills</tissue>
    </source>
</reference>
<dbReference type="Gene3D" id="3.60.10.10">
    <property type="entry name" value="Endonuclease/exonuclease/phosphatase"/>
    <property type="match status" value="1"/>
</dbReference>
<organism evidence="1 2">
    <name type="scientific">Sinanodonta woodiana</name>
    <name type="common">Chinese pond mussel</name>
    <name type="synonym">Anodonta woodiana</name>
    <dbReference type="NCBI Taxonomy" id="1069815"/>
    <lineage>
        <taxon>Eukaryota</taxon>
        <taxon>Metazoa</taxon>
        <taxon>Spiralia</taxon>
        <taxon>Lophotrochozoa</taxon>
        <taxon>Mollusca</taxon>
        <taxon>Bivalvia</taxon>
        <taxon>Autobranchia</taxon>
        <taxon>Heteroconchia</taxon>
        <taxon>Palaeoheterodonta</taxon>
        <taxon>Unionida</taxon>
        <taxon>Unionoidea</taxon>
        <taxon>Unionidae</taxon>
        <taxon>Unioninae</taxon>
        <taxon>Sinanodonta</taxon>
    </lineage>
</organism>
<comment type="caution">
    <text evidence="1">The sequence shown here is derived from an EMBL/GenBank/DDBJ whole genome shotgun (WGS) entry which is preliminary data.</text>
</comment>
<name>A0ABD3WTG8_SINWO</name>
<gene>
    <name evidence="1" type="ORF">ACJMK2_035009</name>
</gene>
<dbReference type="AlphaFoldDB" id="A0ABD3WTG8"/>
<accession>A0ABD3WTG8</accession>
<proteinExistence type="predicted"/>
<evidence type="ECO:0008006" key="3">
    <source>
        <dbReference type="Google" id="ProtNLM"/>
    </source>
</evidence>